<dbReference type="GO" id="GO:0005944">
    <property type="term" value="C:phosphatidylinositol 3-kinase complex, class IB"/>
    <property type="evidence" value="ECO:0007669"/>
    <property type="project" value="InterPro"/>
</dbReference>
<dbReference type="Ensembl" id="ENSACIT00000029527.1">
    <property type="protein sequence ID" value="ENSACIP00000028763.1"/>
    <property type="gene ID" value="ENSACIG00000022268.1"/>
</dbReference>
<accession>A0A3Q0T1Q7</accession>
<dbReference type="InterPro" id="IPR019522">
    <property type="entry name" value="PIK3R5/6"/>
</dbReference>
<keyword evidence="2" id="KW-1185">Reference proteome</keyword>
<sequence length="541" mass="60314">MQPLRCGRCGRRGFESQPVANLPACLPPYLSPISCLPPLMIKAAVGKNKKINNASKLLSVCCAGILAWSLQRKVEDNPSCSVSLIPILQRGLFEAVNSVQTQANRLLYFHIQSGVTLHKSLYQNLYECLVKLLILPSPYSTVALHTLRSIKMEMTAPGSLYLKRVIAEQNMKNEHFAMREKVFVLADPAVFSAPLEATVKAYLNVVLEDHVVKEYFQDVVQAVNQCLNDSPGGRGHYLNQLKQINKSILAASNKGLGVVCDGMCYYEHGYWKRLSTKRGAKLHGSSGDNGQRLYAGKAHQGLLCHTVRVCACVRVCVCVCAHTLLIELSQNVFLCSEKESKHNMLTKKLDLQLYYIPVSGDDSRLSLASCLDRVDPWYSVNISSLGAAIPTLPELVTKLSLYLLDTMCYYLRCGTQPVNLPVYSVKVQQSYHMQVCCVLHVCKCGMQRDVGFSCGSTVLIYNSIYYLCIKTMEHRTLCVCLDKDPSRTYTDIQRIEISPCLDPGCNIRSRRSIGNEQELPFNKYLDKVLSVPINTFSGVTI</sequence>
<reference evidence="1" key="2">
    <citation type="submission" date="2025-09" db="UniProtKB">
        <authorList>
            <consortium name="Ensembl"/>
        </authorList>
    </citation>
    <scope>IDENTIFICATION</scope>
</reference>
<protein>
    <recommendedName>
        <fullName evidence="3">Phosphoinositide-3-kinase, regulatory subunit 6b</fullName>
    </recommendedName>
</protein>
<evidence type="ECO:0000313" key="2">
    <source>
        <dbReference type="Proteomes" id="UP000261340"/>
    </source>
</evidence>
<dbReference type="GO" id="GO:0046935">
    <property type="term" value="F:1-phosphatidylinositol-3-kinase regulator activity"/>
    <property type="evidence" value="ECO:0007669"/>
    <property type="project" value="InterPro"/>
</dbReference>
<dbReference type="AlphaFoldDB" id="A0A3Q0T1Q7"/>
<reference evidence="1" key="1">
    <citation type="submission" date="2025-08" db="UniProtKB">
        <authorList>
            <consortium name="Ensembl"/>
        </authorList>
    </citation>
    <scope>IDENTIFICATION</scope>
</reference>
<dbReference type="Proteomes" id="UP000261340">
    <property type="component" value="Unplaced"/>
</dbReference>
<dbReference type="OMA" id="KCCTEIR"/>
<name>A0A3Q0T1Q7_AMPCI</name>
<organism evidence="1 2">
    <name type="scientific">Amphilophus citrinellus</name>
    <name type="common">Midas cichlid</name>
    <name type="synonym">Cichlasoma citrinellum</name>
    <dbReference type="NCBI Taxonomy" id="61819"/>
    <lineage>
        <taxon>Eukaryota</taxon>
        <taxon>Metazoa</taxon>
        <taxon>Chordata</taxon>
        <taxon>Craniata</taxon>
        <taxon>Vertebrata</taxon>
        <taxon>Euteleostomi</taxon>
        <taxon>Actinopterygii</taxon>
        <taxon>Neopterygii</taxon>
        <taxon>Teleostei</taxon>
        <taxon>Neoteleostei</taxon>
        <taxon>Acanthomorphata</taxon>
        <taxon>Ovalentaria</taxon>
        <taxon>Cichlomorphae</taxon>
        <taxon>Cichliformes</taxon>
        <taxon>Cichlidae</taxon>
        <taxon>New World cichlids</taxon>
        <taxon>Cichlasomatinae</taxon>
        <taxon>Heroini</taxon>
        <taxon>Amphilophus</taxon>
    </lineage>
</organism>
<dbReference type="STRING" id="61819.ENSACIP00000028763"/>
<dbReference type="PANTHER" id="PTHR15593:SF1">
    <property type="entry name" value="PHOSPHOINOSITIDE 3-KINASE REGULATORY SUBUNIT 6"/>
    <property type="match status" value="1"/>
</dbReference>
<dbReference type="PANTHER" id="PTHR15593">
    <property type="entry name" value="PHOSPHATIDYLINOSITOL 3-KINASE REGULATORY SUBUNIT"/>
    <property type="match status" value="1"/>
</dbReference>
<proteinExistence type="predicted"/>
<dbReference type="GO" id="GO:0007186">
    <property type="term" value="P:G protein-coupled receptor signaling pathway"/>
    <property type="evidence" value="ECO:0007669"/>
    <property type="project" value="TreeGrafter"/>
</dbReference>
<evidence type="ECO:0008006" key="3">
    <source>
        <dbReference type="Google" id="ProtNLM"/>
    </source>
</evidence>
<evidence type="ECO:0000313" key="1">
    <source>
        <dbReference type="Ensembl" id="ENSACIP00000028763.1"/>
    </source>
</evidence>